<keyword evidence="11" id="KW-1185">Reference proteome</keyword>
<feature type="transmembrane region" description="Helical" evidence="9">
    <location>
        <begin position="400"/>
        <end position="417"/>
    </location>
</feature>
<feature type="transmembrane region" description="Helical" evidence="9">
    <location>
        <begin position="190"/>
        <end position="210"/>
    </location>
</feature>
<feature type="transmembrane region" description="Helical" evidence="9">
    <location>
        <begin position="286"/>
        <end position="310"/>
    </location>
</feature>
<comment type="subcellular location">
    <subcellularLocation>
        <location evidence="2">Cell membrane</location>
        <topology evidence="2">Multi-pass membrane protein</topology>
    </subcellularLocation>
</comment>
<dbReference type="EMBL" id="JACKTY010000049">
    <property type="protein sequence ID" value="MCV7230029.1"/>
    <property type="molecule type" value="Genomic_DNA"/>
</dbReference>
<comment type="caution">
    <text evidence="10">The sequence shown here is derived from an EMBL/GenBank/DDBJ whole genome shotgun (WGS) entry which is preliminary data.</text>
</comment>
<evidence type="ECO:0000256" key="3">
    <source>
        <dbReference type="ARBA" id="ARBA00009523"/>
    </source>
</evidence>
<feature type="transmembrane region" description="Helical" evidence="9">
    <location>
        <begin position="231"/>
        <end position="253"/>
    </location>
</feature>
<keyword evidence="7 9" id="KW-0472">Membrane</keyword>
<evidence type="ECO:0000313" key="10">
    <source>
        <dbReference type="EMBL" id="MCV7230029.1"/>
    </source>
</evidence>
<feature type="region of interest" description="Disordered" evidence="8">
    <location>
        <begin position="464"/>
        <end position="494"/>
    </location>
</feature>
<sequence length="494" mass="52608">MNSPAPRLRREFSLFSTFSLAFAYMSPIVAVYGVFALAMVLVGPSFLLALPVALLGQYLVSLALGEVASKYPYEGSLYQWAGRLLGPTYGWMTGWVYMWTVLIAMATVAVGGAGYWGSAFGIDMSSPASRITGALIIVTLCTVANMLGRKPLRIMIVVSIVAEVIGSIGLALVLLIFFHVNPISVIFTSGWGTGGFALALALAGWSFLGFESAGAVAEEVQDPRRNVPKALRYSLLGIGAIVLLSSLALVSAIPDLGAVSSGAVADPIDETFRAHLGPVVTAFANAIFALGFTACCLGLQTGISRVLYAFARDRALPASRWLGTLSTRQGVPVNAILVTIVPVAILFFVSGSNVYNVLVSYTIGGWYLTFLMVLVAAFIVRVKRRWRPSLFSLRSWSTPILVLALAWVAFETVNIAWPREAVSGPDVVLQWAVVIVLAAILVLGGIVLSIVRRRMEFGLHDADIADEDDAGPRSSQSGSTETNSGSTNTESAKQ</sequence>
<evidence type="ECO:0000256" key="4">
    <source>
        <dbReference type="ARBA" id="ARBA00022475"/>
    </source>
</evidence>
<dbReference type="InterPro" id="IPR002293">
    <property type="entry name" value="AA/rel_permease1"/>
</dbReference>
<evidence type="ECO:0000256" key="7">
    <source>
        <dbReference type="ARBA" id="ARBA00023136"/>
    </source>
</evidence>
<evidence type="ECO:0000256" key="8">
    <source>
        <dbReference type="SAM" id="MobiDB-lite"/>
    </source>
</evidence>
<dbReference type="PIRSF" id="PIRSF006060">
    <property type="entry name" value="AA_transporter"/>
    <property type="match status" value="1"/>
</dbReference>
<dbReference type="Gene3D" id="1.20.1740.10">
    <property type="entry name" value="Amino acid/polyamine transporter I"/>
    <property type="match status" value="1"/>
</dbReference>
<comment type="function">
    <text evidence="1">Probable amino-acid or metabolite transport protein.</text>
</comment>
<evidence type="ECO:0000256" key="1">
    <source>
        <dbReference type="ARBA" id="ARBA00002249"/>
    </source>
</evidence>
<dbReference type="PANTHER" id="PTHR42770">
    <property type="entry name" value="AMINO ACID TRANSPORTER-RELATED"/>
    <property type="match status" value="1"/>
</dbReference>
<comment type="similarity">
    <text evidence="3">Belongs to the amino acid-polyamine-organocation (APC) superfamily.</text>
</comment>
<accession>A0ABT3CKR5</accession>
<keyword evidence="6 9" id="KW-1133">Transmembrane helix</keyword>
<evidence type="ECO:0000256" key="5">
    <source>
        <dbReference type="ARBA" id="ARBA00022692"/>
    </source>
</evidence>
<dbReference type="PANTHER" id="PTHR42770:SF7">
    <property type="entry name" value="MEMBRANE PROTEIN"/>
    <property type="match status" value="1"/>
</dbReference>
<feature type="transmembrane region" description="Helical" evidence="9">
    <location>
        <begin position="429"/>
        <end position="451"/>
    </location>
</feature>
<protein>
    <submittedName>
        <fullName evidence="10">Amino acid permease</fullName>
    </submittedName>
</protein>
<feature type="transmembrane region" description="Helical" evidence="9">
    <location>
        <begin position="154"/>
        <end position="178"/>
    </location>
</feature>
<evidence type="ECO:0000256" key="6">
    <source>
        <dbReference type="ARBA" id="ARBA00022989"/>
    </source>
</evidence>
<feature type="transmembrane region" description="Helical" evidence="9">
    <location>
        <begin position="331"/>
        <end position="352"/>
    </location>
</feature>
<name>A0ABT3CKR5_9MYCO</name>
<gene>
    <name evidence="10" type="ORF">H7J73_28885</name>
</gene>
<feature type="compositionally biased region" description="Low complexity" evidence="8">
    <location>
        <begin position="474"/>
        <end position="494"/>
    </location>
</feature>
<evidence type="ECO:0000256" key="2">
    <source>
        <dbReference type="ARBA" id="ARBA00004651"/>
    </source>
</evidence>
<keyword evidence="4" id="KW-1003">Cell membrane</keyword>
<proteinExistence type="inferred from homology"/>
<evidence type="ECO:0000256" key="9">
    <source>
        <dbReference type="SAM" id="Phobius"/>
    </source>
</evidence>
<dbReference type="Proteomes" id="UP001526201">
    <property type="component" value="Unassembled WGS sequence"/>
</dbReference>
<feature type="transmembrane region" description="Helical" evidence="9">
    <location>
        <begin position="46"/>
        <end position="68"/>
    </location>
</feature>
<reference evidence="10 11" key="1">
    <citation type="journal article" date="2022" name="BMC Genomics">
        <title>Comparative genome analysis of mycobacteria focusing on tRNA and non-coding RNA.</title>
        <authorList>
            <person name="Behra P.R.K."/>
            <person name="Pettersson B.M.F."/>
            <person name="Ramesh M."/>
            <person name="Das S."/>
            <person name="Dasgupta S."/>
            <person name="Kirsebom L.A."/>
        </authorList>
    </citation>
    <scope>NUCLEOTIDE SEQUENCE [LARGE SCALE GENOMIC DNA]</scope>
    <source>
        <strain evidence="10 11">DSM 44078</strain>
    </source>
</reference>
<dbReference type="InterPro" id="IPR050367">
    <property type="entry name" value="APC_superfamily"/>
</dbReference>
<organism evidence="10 11">
    <name type="scientific">Mycolicibacterium komossense</name>
    <dbReference type="NCBI Taxonomy" id="1779"/>
    <lineage>
        <taxon>Bacteria</taxon>
        <taxon>Bacillati</taxon>
        <taxon>Actinomycetota</taxon>
        <taxon>Actinomycetes</taxon>
        <taxon>Mycobacteriales</taxon>
        <taxon>Mycobacteriaceae</taxon>
        <taxon>Mycolicibacterium</taxon>
    </lineage>
</organism>
<feature type="transmembrane region" description="Helical" evidence="9">
    <location>
        <begin position="12"/>
        <end position="40"/>
    </location>
</feature>
<dbReference type="Pfam" id="PF13520">
    <property type="entry name" value="AA_permease_2"/>
    <property type="match status" value="1"/>
</dbReference>
<feature type="transmembrane region" description="Helical" evidence="9">
    <location>
        <begin position="89"/>
        <end position="116"/>
    </location>
</feature>
<dbReference type="RefSeq" id="WP_264071312.1">
    <property type="nucleotide sequence ID" value="NZ_JACKTY010000049.1"/>
</dbReference>
<evidence type="ECO:0000313" key="11">
    <source>
        <dbReference type="Proteomes" id="UP001526201"/>
    </source>
</evidence>
<feature type="transmembrane region" description="Helical" evidence="9">
    <location>
        <begin position="128"/>
        <end position="147"/>
    </location>
</feature>
<feature type="transmembrane region" description="Helical" evidence="9">
    <location>
        <begin position="358"/>
        <end position="380"/>
    </location>
</feature>
<keyword evidence="5 9" id="KW-0812">Transmembrane</keyword>